<dbReference type="EMBL" id="VSSQ01094280">
    <property type="protein sequence ID" value="MPN38821.1"/>
    <property type="molecule type" value="Genomic_DNA"/>
</dbReference>
<evidence type="ECO:0000313" key="1">
    <source>
        <dbReference type="EMBL" id="MPN38821.1"/>
    </source>
</evidence>
<reference evidence="1" key="1">
    <citation type="submission" date="2019-08" db="EMBL/GenBank/DDBJ databases">
        <authorList>
            <person name="Kucharzyk K."/>
            <person name="Murdoch R.W."/>
            <person name="Higgins S."/>
            <person name="Loffler F."/>
        </authorList>
    </citation>
    <scope>NUCLEOTIDE SEQUENCE</scope>
</reference>
<comment type="caution">
    <text evidence="1">The sequence shown here is derived from an EMBL/GenBank/DDBJ whole genome shotgun (WGS) entry which is preliminary data.</text>
</comment>
<organism evidence="1">
    <name type="scientific">bioreactor metagenome</name>
    <dbReference type="NCBI Taxonomy" id="1076179"/>
    <lineage>
        <taxon>unclassified sequences</taxon>
        <taxon>metagenomes</taxon>
        <taxon>ecological metagenomes</taxon>
    </lineage>
</organism>
<gene>
    <name evidence="1" type="ORF">SDC9_186346</name>
</gene>
<dbReference type="AlphaFoldDB" id="A0A645HII3"/>
<name>A0A645HII3_9ZZZZ</name>
<accession>A0A645HII3</accession>
<sequence>MNEWVALNAICLIDSTALLAPGKPKKFTDIPLGIVNVLLFANTAPAGIANVTVE</sequence>
<proteinExistence type="predicted"/>
<protein>
    <submittedName>
        <fullName evidence="1">Uncharacterized protein</fullName>
    </submittedName>
</protein>